<dbReference type="Pfam" id="PF00226">
    <property type="entry name" value="DnaJ"/>
    <property type="match status" value="1"/>
</dbReference>
<evidence type="ECO:0000313" key="4">
    <source>
        <dbReference type="Proteomes" id="UP000826271"/>
    </source>
</evidence>
<dbReference type="EMBL" id="WHWC01000004">
    <property type="protein sequence ID" value="KAG8384853.1"/>
    <property type="molecule type" value="Genomic_DNA"/>
</dbReference>
<gene>
    <name evidence="3" type="ORF">BUALT_Bualt04G0161600</name>
</gene>
<sequence length="292" mass="33455">MLATFAFHQQFSIPNNLQINRQLHINTPIWRRRNTILVRCCRDKLGENENYYELLGVSVDSNPKQIKDAYRKLQKKYHPDIAGEKGHESTLMLNKAYKVLMRDDLRKEYDSSIGRISVGIGRSAFGSTWKGPLRPQALFVDENSCIGCRECVHQATNTFLMDEAFGTARVKVQYGDDDETIKVSVDSCPVNCIHWVDTEELEALEYLIQPQPKTGHGIYGQGWERPANVFLAAKSFNKQSKNQEKKQQEYAHESSEEEETPAQAKARESAYMELNVGSFARIWGWMKKITGK</sequence>
<dbReference type="Gene3D" id="1.10.287.110">
    <property type="entry name" value="DnaJ domain"/>
    <property type="match status" value="1"/>
</dbReference>
<dbReference type="Gene3D" id="3.30.70.20">
    <property type="match status" value="1"/>
</dbReference>
<evidence type="ECO:0000259" key="2">
    <source>
        <dbReference type="PROSITE" id="PS50076"/>
    </source>
</evidence>
<keyword evidence="4" id="KW-1185">Reference proteome</keyword>
<accession>A0AAV6XRI7</accession>
<dbReference type="SMART" id="SM00271">
    <property type="entry name" value="DnaJ"/>
    <property type="match status" value="1"/>
</dbReference>
<dbReference type="SUPFAM" id="SSF46565">
    <property type="entry name" value="Chaperone J-domain"/>
    <property type="match status" value="1"/>
</dbReference>
<dbReference type="PANTHER" id="PTHR45295">
    <property type="entry name" value="CHAPERONE PROTEIN DNAJ C76, CHLOROPLASTIC"/>
    <property type="match status" value="1"/>
</dbReference>
<dbReference type="PRINTS" id="PR00625">
    <property type="entry name" value="JDOMAIN"/>
</dbReference>
<feature type="domain" description="J" evidence="2">
    <location>
        <begin position="50"/>
        <end position="113"/>
    </location>
</feature>
<dbReference type="AlphaFoldDB" id="A0AAV6XRI7"/>
<name>A0AAV6XRI7_9LAMI</name>
<evidence type="ECO:0000256" key="1">
    <source>
        <dbReference type="SAM" id="MobiDB-lite"/>
    </source>
</evidence>
<feature type="region of interest" description="Disordered" evidence="1">
    <location>
        <begin position="238"/>
        <end position="266"/>
    </location>
</feature>
<protein>
    <recommendedName>
        <fullName evidence="2">J domain-containing protein</fullName>
    </recommendedName>
</protein>
<dbReference type="Proteomes" id="UP000826271">
    <property type="component" value="Unassembled WGS sequence"/>
</dbReference>
<dbReference type="PROSITE" id="PS50076">
    <property type="entry name" value="DNAJ_2"/>
    <property type="match status" value="1"/>
</dbReference>
<dbReference type="InterPro" id="IPR001623">
    <property type="entry name" value="DnaJ_domain"/>
</dbReference>
<comment type="caution">
    <text evidence="3">The sequence shown here is derived from an EMBL/GenBank/DDBJ whole genome shotgun (WGS) entry which is preliminary data.</text>
</comment>
<dbReference type="CDD" id="cd06257">
    <property type="entry name" value="DnaJ"/>
    <property type="match status" value="1"/>
</dbReference>
<dbReference type="SUPFAM" id="SSF54862">
    <property type="entry name" value="4Fe-4S ferredoxins"/>
    <property type="match status" value="1"/>
</dbReference>
<dbReference type="PANTHER" id="PTHR45295:SF4">
    <property type="entry name" value="OS06G0474800 PROTEIN"/>
    <property type="match status" value="1"/>
</dbReference>
<evidence type="ECO:0000313" key="3">
    <source>
        <dbReference type="EMBL" id="KAG8384853.1"/>
    </source>
</evidence>
<dbReference type="InterPro" id="IPR036869">
    <property type="entry name" value="J_dom_sf"/>
</dbReference>
<organism evidence="3 4">
    <name type="scientific">Buddleja alternifolia</name>
    <dbReference type="NCBI Taxonomy" id="168488"/>
    <lineage>
        <taxon>Eukaryota</taxon>
        <taxon>Viridiplantae</taxon>
        <taxon>Streptophyta</taxon>
        <taxon>Embryophyta</taxon>
        <taxon>Tracheophyta</taxon>
        <taxon>Spermatophyta</taxon>
        <taxon>Magnoliopsida</taxon>
        <taxon>eudicotyledons</taxon>
        <taxon>Gunneridae</taxon>
        <taxon>Pentapetalae</taxon>
        <taxon>asterids</taxon>
        <taxon>lamiids</taxon>
        <taxon>Lamiales</taxon>
        <taxon>Scrophulariaceae</taxon>
        <taxon>Buddlejeae</taxon>
        <taxon>Buddleja</taxon>
    </lineage>
</organism>
<proteinExistence type="predicted"/>
<reference evidence="3" key="1">
    <citation type="submission" date="2019-10" db="EMBL/GenBank/DDBJ databases">
        <authorList>
            <person name="Zhang R."/>
            <person name="Pan Y."/>
            <person name="Wang J."/>
            <person name="Ma R."/>
            <person name="Yu S."/>
        </authorList>
    </citation>
    <scope>NUCLEOTIDE SEQUENCE</scope>
    <source>
        <strain evidence="3">LA-IB0</strain>
        <tissue evidence="3">Leaf</tissue>
    </source>
</reference>
<dbReference type="Pfam" id="PF13370">
    <property type="entry name" value="Fer4_13"/>
    <property type="match status" value="1"/>
</dbReference>
<feature type="compositionally biased region" description="Basic and acidic residues" evidence="1">
    <location>
        <begin position="241"/>
        <end position="254"/>
    </location>
</feature>